<feature type="domain" description="FecR protein" evidence="2">
    <location>
        <begin position="133"/>
        <end position="224"/>
    </location>
</feature>
<sequence length="341" mass="37484">MTDHRFAPRPEEKTAQDAAAWFVRLRAVDGRKDRPAFARWRLTDQKHARTYREIEDVWSLAGEAAQDADIAALIEQTRPRRQKLADRRRLETGRWTRRAACMAAAIALIGAMTALLTSNAPFPVLGHITPTLYQTAVGEQKDVTLADGSVIHLDTASQVAVALDSQRRDVRLMAGRARFTVAHDAQRPFVVRADDAGVTALGTVFDVQRSAAGVDVALLQGKVEVRRQQIDPKAGYVRLTPRQGVRIAPNGGALQVRALAGDEWGWTQGRLVFSGAPLSEVASAINRYSDRKIIIAPSEDKHRFRGEFKAGDIDGAALVLSTLYGFKTIKNANGDVQLMEK</sequence>
<dbReference type="EMBL" id="CP119326">
    <property type="protein sequence ID" value="WEK39984.1"/>
    <property type="molecule type" value="Genomic_DNA"/>
</dbReference>
<dbReference type="PANTHER" id="PTHR30273">
    <property type="entry name" value="PERIPLASMIC SIGNAL SENSOR AND SIGMA FACTOR ACTIVATOR FECR-RELATED"/>
    <property type="match status" value="1"/>
</dbReference>
<dbReference type="InterPro" id="IPR006860">
    <property type="entry name" value="FecR"/>
</dbReference>
<keyword evidence="1" id="KW-1133">Transmembrane helix</keyword>
<name>A0AAJ5WYZ7_9CAUL</name>
<dbReference type="Pfam" id="PF04773">
    <property type="entry name" value="FecR"/>
    <property type="match status" value="1"/>
</dbReference>
<reference evidence="4" key="1">
    <citation type="submission" date="2023-03" db="EMBL/GenBank/DDBJ databases">
        <title>Andean soil-derived lignocellulolytic bacterial consortium as a source of novel taxa and putative plastic-active enzymes.</title>
        <authorList>
            <person name="Diaz-Garcia L."/>
            <person name="Chuvochina M."/>
            <person name="Feuerriegel G."/>
            <person name="Bunk B."/>
            <person name="Sproer C."/>
            <person name="Streit W.R."/>
            <person name="Rodriguez L.M."/>
            <person name="Overmann J."/>
            <person name="Jimenez D.J."/>
        </authorList>
    </citation>
    <scope>NUCLEOTIDE SEQUENCE</scope>
    <source>
        <strain evidence="4">MAG 833</strain>
    </source>
</reference>
<dbReference type="InterPro" id="IPR012373">
    <property type="entry name" value="Ferrdict_sens_TM"/>
</dbReference>
<accession>A0AAJ5WYZ7</accession>
<dbReference type="Gene3D" id="2.60.120.1440">
    <property type="match status" value="1"/>
</dbReference>
<proteinExistence type="predicted"/>
<evidence type="ECO:0000259" key="2">
    <source>
        <dbReference type="Pfam" id="PF04773"/>
    </source>
</evidence>
<dbReference type="PIRSF" id="PIRSF018266">
    <property type="entry name" value="FecR"/>
    <property type="match status" value="1"/>
</dbReference>
<dbReference type="Proteomes" id="UP001213664">
    <property type="component" value="Chromosome"/>
</dbReference>
<evidence type="ECO:0000256" key="1">
    <source>
        <dbReference type="SAM" id="Phobius"/>
    </source>
</evidence>
<dbReference type="InterPro" id="IPR032623">
    <property type="entry name" value="FecR_N"/>
</dbReference>
<keyword evidence="1" id="KW-0472">Membrane</keyword>
<dbReference type="PANTHER" id="PTHR30273:SF2">
    <property type="entry name" value="PROTEIN FECR"/>
    <property type="match status" value="1"/>
</dbReference>
<dbReference type="AlphaFoldDB" id="A0AAJ5WYZ7"/>
<gene>
    <name evidence="4" type="ORF">P0Y50_15835</name>
</gene>
<feature type="transmembrane region" description="Helical" evidence="1">
    <location>
        <begin position="99"/>
        <end position="117"/>
    </location>
</feature>
<evidence type="ECO:0000259" key="3">
    <source>
        <dbReference type="Pfam" id="PF16220"/>
    </source>
</evidence>
<organism evidence="4 5">
    <name type="scientific">Candidatus Brevundimonas colombiensis</name>
    <dbReference type="NCBI Taxonomy" id="3121376"/>
    <lineage>
        <taxon>Bacteria</taxon>
        <taxon>Pseudomonadati</taxon>
        <taxon>Pseudomonadota</taxon>
        <taxon>Alphaproteobacteria</taxon>
        <taxon>Caulobacterales</taxon>
        <taxon>Caulobacteraceae</taxon>
        <taxon>Brevundimonas</taxon>
    </lineage>
</organism>
<evidence type="ECO:0000313" key="5">
    <source>
        <dbReference type="Proteomes" id="UP001213664"/>
    </source>
</evidence>
<keyword evidence="1" id="KW-0812">Transmembrane</keyword>
<dbReference type="Gene3D" id="3.55.50.30">
    <property type="match status" value="1"/>
</dbReference>
<protein>
    <submittedName>
        <fullName evidence="4">FecR domain-containing protein</fullName>
    </submittedName>
</protein>
<dbReference type="Pfam" id="PF16220">
    <property type="entry name" value="DUF4880"/>
    <property type="match status" value="1"/>
</dbReference>
<feature type="domain" description="FecR N-terminal" evidence="3">
    <location>
        <begin position="16"/>
        <end position="56"/>
    </location>
</feature>
<dbReference type="GO" id="GO:0016989">
    <property type="term" value="F:sigma factor antagonist activity"/>
    <property type="evidence" value="ECO:0007669"/>
    <property type="project" value="TreeGrafter"/>
</dbReference>
<evidence type="ECO:0000313" key="4">
    <source>
        <dbReference type="EMBL" id="WEK39984.1"/>
    </source>
</evidence>